<sequence>MQFLDSLGSGSSGNGSYEPMGQGQYRVPTIPSLTEVGGPRREESVLMDEYDGSNVHRSYGLLPTDMVDTTMDTPMDGEVDPVYAGQNNPNWLLDAQGMGTAPAGCPTDPSLIPINPPTSSSMQAVSSIYGNPMQQYTPQGHQQAWQ</sequence>
<evidence type="ECO:0000313" key="2">
    <source>
        <dbReference type="EMBL" id="GIQ85578.1"/>
    </source>
</evidence>
<evidence type="ECO:0000313" key="3">
    <source>
        <dbReference type="Proteomes" id="UP000265618"/>
    </source>
</evidence>
<comment type="caution">
    <text evidence="2">The sequence shown here is derived from an EMBL/GenBank/DDBJ whole genome shotgun (WGS) entry which is preliminary data.</text>
</comment>
<dbReference type="Proteomes" id="UP000265618">
    <property type="component" value="Unassembled WGS sequence"/>
</dbReference>
<dbReference type="AlphaFoldDB" id="A0A9K3CY96"/>
<gene>
    <name evidence="2" type="ORF">KIPB_007267</name>
</gene>
<proteinExistence type="predicted"/>
<reference evidence="2 3" key="1">
    <citation type="journal article" date="2018" name="PLoS ONE">
        <title>The draft genome of Kipferlia bialata reveals reductive genome evolution in fornicate parasites.</title>
        <authorList>
            <person name="Tanifuji G."/>
            <person name="Takabayashi S."/>
            <person name="Kume K."/>
            <person name="Takagi M."/>
            <person name="Nakayama T."/>
            <person name="Kamikawa R."/>
            <person name="Inagaki Y."/>
            <person name="Hashimoto T."/>
        </authorList>
    </citation>
    <scope>NUCLEOTIDE SEQUENCE [LARGE SCALE GENOMIC DNA]</scope>
    <source>
        <strain evidence="2">NY0173</strain>
    </source>
</reference>
<feature type="region of interest" description="Disordered" evidence="1">
    <location>
        <begin position="1"/>
        <end position="41"/>
    </location>
</feature>
<keyword evidence="3" id="KW-1185">Reference proteome</keyword>
<feature type="region of interest" description="Disordered" evidence="1">
    <location>
        <begin position="118"/>
        <end position="146"/>
    </location>
</feature>
<accession>A0A9K3CY96</accession>
<protein>
    <submittedName>
        <fullName evidence="2">Uncharacterized protein</fullName>
    </submittedName>
</protein>
<name>A0A9K3CY96_9EUKA</name>
<organism evidence="2 3">
    <name type="scientific">Kipferlia bialata</name>
    <dbReference type="NCBI Taxonomy" id="797122"/>
    <lineage>
        <taxon>Eukaryota</taxon>
        <taxon>Metamonada</taxon>
        <taxon>Carpediemonas-like organisms</taxon>
        <taxon>Kipferlia</taxon>
    </lineage>
</organism>
<dbReference type="EMBL" id="BDIP01002014">
    <property type="protein sequence ID" value="GIQ85578.1"/>
    <property type="molecule type" value="Genomic_DNA"/>
</dbReference>
<evidence type="ECO:0000256" key="1">
    <source>
        <dbReference type="SAM" id="MobiDB-lite"/>
    </source>
</evidence>